<dbReference type="OMA" id="DSHIQMA"/>
<keyword evidence="1" id="KW-0805">Transcription regulation</keyword>
<accession>A0A1V3Y1T9</accession>
<dbReference type="Proteomes" id="UP000234740">
    <property type="component" value="Unassembled WGS sequence"/>
</dbReference>
<evidence type="ECO:0000259" key="4">
    <source>
        <dbReference type="PROSITE" id="PS51071"/>
    </source>
</evidence>
<dbReference type="InterPro" id="IPR000281">
    <property type="entry name" value="HTH_RpiR"/>
</dbReference>
<evidence type="ECO:0000313" key="9">
    <source>
        <dbReference type="Proteomes" id="UP000234740"/>
    </source>
</evidence>
<organism evidence="6 10">
    <name type="scientific">Lactobacillus gasseri</name>
    <dbReference type="NCBI Taxonomy" id="1596"/>
    <lineage>
        <taxon>Bacteria</taxon>
        <taxon>Bacillati</taxon>
        <taxon>Bacillota</taxon>
        <taxon>Bacilli</taxon>
        <taxon>Lactobacillales</taxon>
        <taxon>Lactobacillaceae</taxon>
        <taxon>Lactobacillus</taxon>
    </lineage>
</organism>
<dbReference type="GO" id="GO:0003700">
    <property type="term" value="F:DNA-binding transcription factor activity"/>
    <property type="evidence" value="ECO:0007669"/>
    <property type="project" value="InterPro"/>
</dbReference>
<keyword evidence="3" id="KW-0804">Transcription</keyword>
<reference evidence="6 10" key="2">
    <citation type="journal article" date="2018" name="Int. J. Syst. Evol. Microbiol.">
        <title>Lactobacillus paragasseri sp. nov., a sister taxon of Lactobacillus gasseri, based on whole-genome sequence analyses.</title>
        <authorList>
            <person name="Tanizawa Y."/>
            <person name="Tada I."/>
            <person name="Kobayashi H."/>
            <person name="Endo A."/>
            <person name="Maeno S."/>
            <person name="Toyoda A."/>
            <person name="Arita M."/>
            <person name="Nakamura Y."/>
            <person name="Sakamoto M."/>
            <person name="Ohkuma M."/>
            <person name="Tohno M."/>
        </authorList>
    </citation>
    <scope>NUCLEOTIDE SEQUENCE [LARGE SCALE GENOMIC DNA]</scope>
    <source>
        <strain evidence="6 10">JCM 1025</strain>
    </source>
</reference>
<dbReference type="InterPro" id="IPR001347">
    <property type="entry name" value="SIS_dom"/>
</dbReference>
<evidence type="ECO:0000313" key="7">
    <source>
        <dbReference type="EMBL" id="KAB1950298.1"/>
    </source>
</evidence>
<dbReference type="Proteomes" id="UP000250668">
    <property type="component" value="Unassembled WGS sequence"/>
</dbReference>
<dbReference type="GeneID" id="48925755"/>
<dbReference type="InterPro" id="IPR047640">
    <property type="entry name" value="RpiR-like"/>
</dbReference>
<feature type="domain" description="HTH rpiR-type" evidence="4">
    <location>
        <begin position="1"/>
        <end position="77"/>
    </location>
</feature>
<reference evidence="7 11" key="3">
    <citation type="submission" date="2019-09" db="EMBL/GenBank/DDBJ databases">
        <title>Investigation of probiotic properties of different lactic acid bacteria.</title>
        <authorList>
            <person name="Jaomanjaka F."/>
            <person name="Blanc P."/>
        </authorList>
    </citation>
    <scope>NUCLEOTIDE SEQUENCE [LARGE SCALE GENOMIC DNA]</scope>
    <source>
        <strain evidence="7 11">BIO6369</strain>
    </source>
</reference>
<gene>
    <name evidence="6" type="primary">rpiR</name>
    <name evidence="8" type="ORF">CYJ86_08300</name>
    <name evidence="7" type="ORF">F8244_08175</name>
    <name evidence="6" type="ORF">LJCM1025_17300</name>
</gene>
<sequence length="283" mass="31830">MDLSTKVLNNYPNFKGASKKIADYLLAHPKTFLQEDAQGLGKMTKTSAASMIRFCQQLGFKGLKDFQIQLAQDTPQDNEETIDPIVDHHDNPHIVLQKLLSSIEKNTEQTAHLIDGLALNQAINFLKNADRIYLAGVGASSLPAQDLYYKFIRSDKNVVFNQDIHIALERICYSHSTDALVIFSYSGLTQEILLMADQARKNHTPIIVVTRSRQSPLVELADVVLGVSTDEKLLRVGAINSLFSEMFVSSVLFLATINQELPRLEERFRETELITNQLKQLNE</sequence>
<dbReference type="InterPro" id="IPR046348">
    <property type="entry name" value="SIS_dom_sf"/>
</dbReference>
<evidence type="ECO:0000313" key="11">
    <source>
        <dbReference type="Proteomes" id="UP000460112"/>
    </source>
</evidence>
<dbReference type="GO" id="GO:0003677">
    <property type="term" value="F:DNA binding"/>
    <property type="evidence" value="ECO:0007669"/>
    <property type="project" value="UniProtKB-KW"/>
</dbReference>
<dbReference type="PROSITE" id="PS51464">
    <property type="entry name" value="SIS"/>
    <property type="match status" value="1"/>
</dbReference>
<dbReference type="PANTHER" id="PTHR30514">
    <property type="entry name" value="GLUCOKINASE"/>
    <property type="match status" value="1"/>
</dbReference>
<dbReference type="Gene3D" id="3.40.50.10490">
    <property type="entry name" value="Glucose-6-phosphate isomerase like protein, domain 1"/>
    <property type="match status" value="1"/>
</dbReference>
<dbReference type="GO" id="GO:0097367">
    <property type="term" value="F:carbohydrate derivative binding"/>
    <property type="evidence" value="ECO:0007669"/>
    <property type="project" value="InterPro"/>
</dbReference>
<name>A0A1V3Y1T9_LACGS</name>
<dbReference type="EMBL" id="WBOA01000003">
    <property type="protein sequence ID" value="KAB1950298.1"/>
    <property type="molecule type" value="Genomic_DNA"/>
</dbReference>
<dbReference type="Gene3D" id="1.10.10.10">
    <property type="entry name" value="Winged helix-like DNA-binding domain superfamily/Winged helix DNA-binding domain"/>
    <property type="match status" value="1"/>
</dbReference>
<evidence type="ECO:0000256" key="1">
    <source>
        <dbReference type="ARBA" id="ARBA00023015"/>
    </source>
</evidence>
<protein>
    <submittedName>
        <fullName evidence="6 7">RpiR family transcriptional regulator</fullName>
    </submittedName>
</protein>
<evidence type="ECO:0000313" key="6">
    <source>
        <dbReference type="EMBL" id="GBA97903.1"/>
    </source>
</evidence>
<dbReference type="AlphaFoldDB" id="A0A1V3Y1T9"/>
<dbReference type="Proteomes" id="UP000460112">
    <property type="component" value="Unassembled WGS sequence"/>
</dbReference>
<dbReference type="EMBL" id="BEXJ01000005">
    <property type="protein sequence ID" value="GBA97903.1"/>
    <property type="molecule type" value="Genomic_DNA"/>
</dbReference>
<evidence type="ECO:0000256" key="2">
    <source>
        <dbReference type="ARBA" id="ARBA00023125"/>
    </source>
</evidence>
<dbReference type="InterPro" id="IPR009057">
    <property type="entry name" value="Homeodomain-like_sf"/>
</dbReference>
<reference evidence="8 9" key="1">
    <citation type="submission" date="2017-12" db="EMBL/GenBank/DDBJ databases">
        <title>Phylogenetic diversity of female urinary microbiome.</title>
        <authorList>
            <person name="Thomas-White K."/>
            <person name="Wolfe A.J."/>
        </authorList>
    </citation>
    <scope>NUCLEOTIDE SEQUENCE [LARGE SCALE GENOMIC DNA]</scope>
    <source>
        <strain evidence="8 9">UMB0099</strain>
    </source>
</reference>
<dbReference type="RefSeq" id="WP_003649915.1">
    <property type="nucleotide sequence ID" value="NZ_BEXJ01000005.1"/>
</dbReference>
<dbReference type="InterPro" id="IPR036388">
    <property type="entry name" value="WH-like_DNA-bd_sf"/>
</dbReference>
<proteinExistence type="predicted"/>
<keyword evidence="2" id="KW-0238">DNA-binding</keyword>
<dbReference type="PROSITE" id="PS51071">
    <property type="entry name" value="HTH_RPIR"/>
    <property type="match status" value="1"/>
</dbReference>
<evidence type="ECO:0000259" key="5">
    <source>
        <dbReference type="PROSITE" id="PS51464"/>
    </source>
</evidence>
<dbReference type="InterPro" id="IPR035472">
    <property type="entry name" value="RpiR-like_SIS"/>
</dbReference>
<evidence type="ECO:0000313" key="8">
    <source>
        <dbReference type="EMBL" id="PKZ90361.1"/>
    </source>
</evidence>
<evidence type="ECO:0000256" key="3">
    <source>
        <dbReference type="ARBA" id="ARBA00023163"/>
    </source>
</evidence>
<comment type="caution">
    <text evidence="6">The sequence shown here is derived from an EMBL/GenBank/DDBJ whole genome shotgun (WGS) entry which is preliminary data.</text>
</comment>
<dbReference type="Pfam" id="PF01418">
    <property type="entry name" value="HTH_6"/>
    <property type="match status" value="1"/>
</dbReference>
<dbReference type="SUPFAM" id="SSF46689">
    <property type="entry name" value="Homeodomain-like"/>
    <property type="match status" value="1"/>
</dbReference>
<dbReference type="GO" id="GO:1901135">
    <property type="term" value="P:carbohydrate derivative metabolic process"/>
    <property type="evidence" value="ECO:0007669"/>
    <property type="project" value="InterPro"/>
</dbReference>
<dbReference type="EMBL" id="PKKC01000004">
    <property type="protein sequence ID" value="PKZ90361.1"/>
    <property type="molecule type" value="Genomic_DNA"/>
</dbReference>
<evidence type="ECO:0000313" key="10">
    <source>
        <dbReference type="Proteomes" id="UP000250668"/>
    </source>
</evidence>
<feature type="domain" description="SIS" evidence="5">
    <location>
        <begin position="122"/>
        <end position="262"/>
    </location>
</feature>
<dbReference type="PANTHER" id="PTHR30514:SF1">
    <property type="entry name" value="HTH-TYPE TRANSCRIPTIONAL REGULATOR HEXR-RELATED"/>
    <property type="match status" value="1"/>
</dbReference>
<dbReference type="CDD" id="cd05013">
    <property type="entry name" value="SIS_RpiR"/>
    <property type="match status" value="1"/>
</dbReference>
<dbReference type="SUPFAM" id="SSF53697">
    <property type="entry name" value="SIS domain"/>
    <property type="match status" value="1"/>
</dbReference>
<dbReference type="Pfam" id="PF01380">
    <property type="entry name" value="SIS"/>
    <property type="match status" value="1"/>
</dbReference>